<evidence type="ECO:0000313" key="2">
    <source>
        <dbReference type="Proteomes" id="UP000478052"/>
    </source>
</evidence>
<feature type="non-terminal residue" evidence="1">
    <location>
        <position position="1"/>
    </location>
</feature>
<keyword evidence="2" id="KW-1185">Reference proteome</keyword>
<reference evidence="1 2" key="1">
    <citation type="submission" date="2019-08" db="EMBL/GenBank/DDBJ databases">
        <title>Whole genome of Aphis craccivora.</title>
        <authorList>
            <person name="Voronova N.V."/>
            <person name="Shulinski R.S."/>
            <person name="Bandarenka Y.V."/>
            <person name="Zhorov D.G."/>
            <person name="Warner D."/>
        </authorList>
    </citation>
    <scope>NUCLEOTIDE SEQUENCE [LARGE SCALE GENOMIC DNA]</scope>
    <source>
        <strain evidence="1">180601</strain>
        <tissue evidence="1">Whole Body</tissue>
    </source>
</reference>
<dbReference type="AlphaFoldDB" id="A0A6G0YUL8"/>
<organism evidence="1 2">
    <name type="scientific">Aphis craccivora</name>
    <name type="common">Cowpea aphid</name>
    <dbReference type="NCBI Taxonomy" id="307492"/>
    <lineage>
        <taxon>Eukaryota</taxon>
        <taxon>Metazoa</taxon>
        <taxon>Ecdysozoa</taxon>
        <taxon>Arthropoda</taxon>
        <taxon>Hexapoda</taxon>
        <taxon>Insecta</taxon>
        <taxon>Pterygota</taxon>
        <taxon>Neoptera</taxon>
        <taxon>Paraneoptera</taxon>
        <taxon>Hemiptera</taxon>
        <taxon>Sternorrhyncha</taxon>
        <taxon>Aphidomorpha</taxon>
        <taxon>Aphidoidea</taxon>
        <taxon>Aphididae</taxon>
        <taxon>Aphidini</taxon>
        <taxon>Aphis</taxon>
        <taxon>Aphis</taxon>
    </lineage>
</organism>
<dbReference type="Proteomes" id="UP000478052">
    <property type="component" value="Unassembled WGS sequence"/>
</dbReference>
<name>A0A6G0YUL8_APHCR</name>
<protein>
    <submittedName>
        <fullName evidence="1">Uncharacterized protein</fullName>
    </submittedName>
</protein>
<sequence length="74" mass="8584">KGNKIEFQTVNNINIQHKIKPQIRLYSTKKKKKLSKNHISKPSINETNAIVISLENKNKEITVIHSDFDHNYNG</sequence>
<comment type="caution">
    <text evidence="1">The sequence shown here is derived from an EMBL/GenBank/DDBJ whole genome shotgun (WGS) entry which is preliminary data.</text>
</comment>
<gene>
    <name evidence="1" type="ORF">FWK35_00013998</name>
</gene>
<dbReference type="EMBL" id="VUJU01002380">
    <property type="protein sequence ID" value="KAF0761486.1"/>
    <property type="molecule type" value="Genomic_DNA"/>
</dbReference>
<proteinExistence type="predicted"/>
<accession>A0A6G0YUL8</accession>
<evidence type="ECO:0000313" key="1">
    <source>
        <dbReference type="EMBL" id="KAF0761486.1"/>
    </source>
</evidence>